<evidence type="ECO:0000313" key="2">
    <source>
        <dbReference type="Proteomes" id="UP001430149"/>
    </source>
</evidence>
<gene>
    <name evidence="1" type="ORF">ISP19_04890</name>
</gene>
<name>A0ABS2K1V4_9GAMM</name>
<keyword evidence="2" id="KW-1185">Reference proteome</keyword>
<dbReference type="Proteomes" id="UP001430149">
    <property type="component" value="Unassembled WGS sequence"/>
</dbReference>
<sequence>MVNRRLVFLKHRWELEMAVSKQDRFKFVNEVGYEAFQLITKRMEELGPVAFAELFPSLVGAATVCLANVLGQAVEAANNRSLAADNLVTSSAKQVRSFLQPVVAQQS</sequence>
<reference evidence="1" key="1">
    <citation type="submission" date="2020-10" db="EMBL/GenBank/DDBJ databases">
        <title>Phylogeny of dyella-like bacteria.</title>
        <authorList>
            <person name="Fu J."/>
        </authorList>
    </citation>
    <scope>NUCLEOTIDE SEQUENCE</scope>
    <source>
        <strain evidence="1">DHOC52</strain>
    </source>
</reference>
<comment type="caution">
    <text evidence="1">The sequence shown here is derived from an EMBL/GenBank/DDBJ whole genome shotgun (WGS) entry which is preliminary data.</text>
</comment>
<proteinExistence type="predicted"/>
<organism evidence="1 2">
    <name type="scientific">Dyella flava</name>
    <dbReference type="NCBI Taxonomy" id="1920170"/>
    <lineage>
        <taxon>Bacteria</taxon>
        <taxon>Pseudomonadati</taxon>
        <taxon>Pseudomonadota</taxon>
        <taxon>Gammaproteobacteria</taxon>
        <taxon>Lysobacterales</taxon>
        <taxon>Rhodanobacteraceae</taxon>
        <taxon>Dyella</taxon>
    </lineage>
</organism>
<protein>
    <submittedName>
        <fullName evidence="1">Uncharacterized protein</fullName>
    </submittedName>
</protein>
<dbReference type="RefSeq" id="WP_204680239.1">
    <property type="nucleotide sequence ID" value="NZ_BSNR01000011.1"/>
</dbReference>
<dbReference type="EMBL" id="JADIKE010000029">
    <property type="protein sequence ID" value="MBM7124707.1"/>
    <property type="molecule type" value="Genomic_DNA"/>
</dbReference>
<accession>A0ABS2K1V4</accession>
<evidence type="ECO:0000313" key="1">
    <source>
        <dbReference type="EMBL" id="MBM7124707.1"/>
    </source>
</evidence>